<name>A0A8J3I9Q6_9CHLR</name>
<gene>
    <name evidence="1" type="ORF">KSX_67400</name>
</gene>
<dbReference type="Proteomes" id="UP000612362">
    <property type="component" value="Unassembled WGS sequence"/>
</dbReference>
<proteinExistence type="predicted"/>
<evidence type="ECO:0000313" key="2">
    <source>
        <dbReference type="Proteomes" id="UP000612362"/>
    </source>
</evidence>
<keyword evidence="2" id="KW-1185">Reference proteome</keyword>
<dbReference type="AlphaFoldDB" id="A0A8J3I9Q6"/>
<organism evidence="1 2">
    <name type="scientific">Ktedonospora formicarum</name>
    <dbReference type="NCBI Taxonomy" id="2778364"/>
    <lineage>
        <taxon>Bacteria</taxon>
        <taxon>Bacillati</taxon>
        <taxon>Chloroflexota</taxon>
        <taxon>Ktedonobacteria</taxon>
        <taxon>Ktedonobacterales</taxon>
        <taxon>Ktedonobacteraceae</taxon>
        <taxon>Ktedonospora</taxon>
    </lineage>
</organism>
<protein>
    <submittedName>
        <fullName evidence="1">Uncharacterized protein</fullName>
    </submittedName>
</protein>
<accession>A0A8J3I9Q6</accession>
<dbReference type="RefSeq" id="WP_220197774.1">
    <property type="nucleotide sequence ID" value="NZ_BNJF01000004.1"/>
</dbReference>
<reference evidence="1" key="1">
    <citation type="submission" date="2020-10" db="EMBL/GenBank/DDBJ databases">
        <title>Taxonomic study of unclassified bacteria belonging to the class Ktedonobacteria.</title>
        <authorList>
            <person name="Yabe S."/>
            <person name="Wang C.M."/>
            <person name="Zheng Y."/>
            <person name="Sakai Y."/>
            <person name="Cavaletti L."/>
            <person name="Monciardini P."/>
            <person name="Donadio S."/>
        </authorList>
    </citation>
    <scope>NUCLEOTIDE SEQUENCE</scope>
    <source>
        <strain evidence="1">SOSP1-1</strain>
    </source>
</reference>
<dbReference type="EMBL" id="BNJF01000004">
    <property type="protein sequence ID" value="GHO48577.1"/>
    <property type="molecule type" value="Genomic_DNA"/>
</dbReference>
<evidence type="ECO:0000313" key="1">
    <source>
        <dbReference type="EMBL" id="GHO48577.1"/>
    </source>
</evidence>
<comment type="caution">
    <text evidence="1">The sequence shown here is derived from an EMBL/GenBank/DDBJ whole genome shotgun (WGS) entry which is preliminary data.</text>
</comment>
<sequence length="133" mass="15210">MDERAWLHKSAEILTNIKTWRQAHPIATFVEIEDEVHRRMMQLEAQILQEAAQASANREWGKYPNSQPPCVLPAPFPYSYEASASEPYKVMAENASSWREPTVSVPSADMVFFPSMRSLACCQEHWLLASRSI</sequence>